<dbReference type="PANTHER" id="PTHR46796">
    <property type="entry name" value="HTH-TYPE TRANSCRIPTIONAL ACTIVATOR RHAS-RELATED"/>
    <property type="match status" value="1"/>
</dbReference>
<comment type="caution">
    <text evidence="5">The sequence shown here is derived from an EMBL/GenBank/DDBJ whole genome shotgun (WGS) entry which is preliminary data.</text>
</comment>
<evidence type="ECO:0000256" key="3">
    <source>
        <dbReference type="ARBA" id="ARBA00023163"/>
    </source>
</evidence>
<dbReference type="SUPFAM" id="SSF46689">
    <property type="entry name" value="Homeodomain-like"/>
    <property type="match status" value="2"/>
</dbReference>
<dbReference type="PROSITE" id="PS01124">
    <property type="entry name" value="HTH_ARAC_FAMILY_2"/>
    <property type="match status" value="1"/>
</dbReference>
<dbReference type="InterPro" id="IPR009057">
    <property type="entry name" value="Homeodomain-like_sf"/>
</dbReference>
<evidence type="ECO:0000313" key="5">
    <source>
        <dbReference type="EMBL" id="GAL84746.1"/>
    </source>
</evidence>
<dbReference type="InterPro" id="IPR018060">
    <property type="entry name" value="HTH_AraC"/>
</dbReference>
<dbReference type="Gene3D" id="1.10.10.60">
    <property type="entry name" value="Homeodomain-like"/>
    <property type="match status" value="1"/>
</dbReference>
<keyword evidence="2" id="KW-0238">DNA-binding</keyword>
<dbReference type="InterPro" id="IPR050204">
    <property type="entry name" value="AraC_XylS_family_regulators"/>
</dbReference>
<proteinExistence type="predicted"/>
<keyword evidence="6" id="KW-1185">Reference proteome</keyword>
<dbReference type="AlphaFoldDB" id="A0A098LCX5"/>
<dbReference type="SMART" id="SM00342">
    <property type="entry name" value="HTH_ARAC"/>
    <property type="match status" value="1"/>
</dbReference>
<evidence type="ECO:0000313" key="6">
    <source>
        <dbReference type="Proteomes" id="UP000030185"/>
    </source>
</evidence>
<dbReference type="OrthoDB" id="4480133at2"/>
<dbReference type="STRING" id="153721.MYP_1974"/>
<dbReference type="Pfam" id="PF12833">
    <property type="entry name" value="HTH_18"/>
    <property type="match status" value="1"/>
</dbReference>
<organism evidence="5 6">
    <name type="scientific">Sporocytophaga myxococcoides</name>
    <dbReference type="NCBI Taxonomy" id="153721"/>
    <lineage>
        <taxon>Bacteria</taxon>
        <taxon>Pseudomonadati</taxon>
        <taxon>Bacteroidota</taxon>
        <taxon>Cytophagia</taxon>
        <taxon>Cytophagales</taxon>
        <taxon>Cytophagaceae</taxon>
        <taxon>Sporocytophaga</taxon>
    </lineage>
</organism>
<dbReference type="Proteomes" id="UP000030185">
    <property type="component" value="Unassembled WGS sequence"/>
</dbReference>
<reference evidence="5 6" key="1">
    <citation type="submission" date="2014-09" db="EMBL/GenBank/DDBJ databases">
        <title>Sporocytophaga myxococcoides PG-01 genome sequencing.</title>
        <authorList>
            <person name="Liu L."/>
            <person name="Gao P.J."/>
            <person name="Chen G.J."/>
            <person name="Wang L.S."/>
        </authorList>
    </citation>
    <scope>NUCLEOTIDE SEQUENCE [LARGE SCALE GENOMIC DNA]</scope>
    <source>
        <strain evidence="5 6">PG-01</strain>
    </source>
</reference>
<evidence type="ECO:0000256" key="2">
    <source>
        <dbReference type="ARBA" id="ARBA00023125"/>
    </source>
</evidence>
<evidence type="ECO:0000256" key="1">
    <source>
        <dbReference type="ARBA" id="ARBA00023015"/>
    </source>
</evidence>
<accession>A0A098LCX5</accession>
<dbReference type="Pfam" id="PF22200">
    <property type="entry name" value="ExsA_N"/>
    <property type="match status" value="1"/>
</dbReference>
<gene>
    <name evidence="5" type="ORF">MYP_1974</name>
</gene>
<dbReference type="GO" id="GO:0003700">
    <property type="term" value="F:DNA-binding transcription factor activity"/>
    <property type="evidence" value="ECO:0007669"/>
    <property type="project" value="InterPro"/>
</dbReference>
<dbReference type="RefSeq" id="WP_045462072.1">
    <property type="nucleotide sequence ID" value="NZ_BBLT01000003.1"/>
</dbReference>
<sequence>MLRPSKKEDILFRHNERETLYYLTNPLSCMPHIQKDHILAYVYSGELWIQEGDKNLIAGPQSTVFIRRNHLIRFLIKNGQDEKIQIALLVLNRNVLIHFYQQLNKAILPETNEGFKVSFLTIPSEAETESFFLSLIPYINSSRQPIDKIMELKLTEAIHILLHSDKRVASTLFDFAEPWKLDILDFMNNNFMYDLSIKEIALYTGRSVATFKRDFKKISELSPQKWIIKKRLEYAQQKLKEGKKVSDIYLDLGFISLSHFSTAYKREYGIAPTRG</sequence>
<dbReference type="PANTHER" id="PTHR46796:SF6">
    <property type="entry name" value="ARAC SUBFAMILY"/>
    <property type="match status" value="1"/>
</dbReference>
<keyword evidence="1" id="KW-0805">Transcription regulation</keyword>
<dbReference type="eggNOG" id="COG2207">
    <property type="taxonomic scope" value="Bacteria"/>
</dbReference>
<name>A0A098LCX5_9BACT</name>
<dbReference type="InterPro" id="IPR054015">
    <property type="entry name" value="ExsA-like_N"/>
</dbReference>
<keyword evidence="3" id="KW-0804">Transcription</keyword>
<feature type="domain" description="HTH araC/xylS-type" evidence="4">
    <location>
        <begin position="181"/>
        <end position="275"/>
    </location>
</feature>
<evidence type="ECO:0000259" key="4">
    <source>
        <dbReference type="PROSITE" id="PS01124"/>
    </source>
</evidence>
<protein>
    <submittedName>
        <fullName evidence="5">AraC family transcriptional regulator</fullName>
    </submittedName>
</protein>
<dbReference type="EMBL" id="BBLT01000003">
    <property type="protein sequence ID" value="GAL84746.1"/>
    <property type="molecule type" value="Genomic_DNA"/>
</dbReference>
<dbReference type="GO" id="GO:0043565">
    <property type="term" value="F:sequence-specific DNA binding"/>
    <property type="evidence" value="ECO:0007669"/>
    <property type="project" value="InterPro"/>
</dbReference>